<dbReference type="Proteomes" id="UP000019197">
    <property type="component" value="Unassembled WGS sequence"/>
</dbReference>
<organism evidence="1 2">
    <name type="scientific">Xenorhabdus cabanillasii JM26</name>
    <dbReference type="NCBI Taxonomy" id="1427517"/>
    <lineage>
        <taxon>Bacteria</taxon>
        <taxon>Pseudomonadati</taxon>
        <taxon>Pseudomonadota</taxon>
        <taxon>Gammaproteobacteria</taxon>
        <taxon>Enterobacterales</taxon>
        <taxon>Morganellaceae</taxon>
        <taxon>Xenorhabdus</taxon>
    </lineage>
</organism>
<evidence type="ECO:0000313" key="2">
    <source>
        <dbReference type="Proteomes" id="UP000019197"/>
    </source>
</evidence>
<sequence length="148" mass="17239">MSIDKSQWAKIAAELQSLFCCIRFKYQDTVISIYREKVSESRTHLVVYFDNKISAAWSNEKSEHYNPLTKLFWRSRTQALYSKSRIADAEKLLGKRHVKQHMSYMYKTTAYLVPLFPNSAALIRQYKKIEGLEWLADQALILSGGEHA</sequence>
<accession>W1IR93</accession>
<protein>
    <recommendedName>
        <fullName evidence="3">Orphan protein</fullName>
    </recommendedName>
</protein>
<proteinExistence type="predicted"/>
<dbReference type="RefSeq" id="WP_051502240.1">
    <property type="nucleotide sequence ID" value="NZ_CAWLVK010000027.1"/>
</dbReference>
<gene>
    <name evidence="1" type="ORF">XCR1_1220035</name>
</gene>
<comment type="caution">
    <text evidence="1">The sequence shown here is derived from an EMBL/GenBank/DDBJ whole genome shotgun (WGS) entry which is preliminary data.</text>
</comment>
<dbReference type="AlphaFoldDB" id="W1IR93"/>
<evidence type="ECO:0008006" key="3">
    <source>
        <dbReference type="Google" id="ProtNLM"/>
    </source>
</evidence>
<evidence type="ECO:0000313" key="1">
    <source>
        <dbReference type="EMBL" id="CDL79750.1"/>
    </source>
</evidence>
<dbReference type="EMBL" id="CBXE010000027">
    <property type="protein sequence ID" value="CDL79750.1"/>
    <property type="molecule type" value="Genomic_DNA"/>
</dbReference>
<name>W1IR93_9GAMM</name>
<dbReference type="OrthoDB" id="6690744at2"/>
<reference evidence="1 2" key="1">
    <citation type="submission" date="2013-11" db="EMBL/GenBank/DDBJ databases">
        <title>Draft genome sequence and annotation of the entomopathogenic bacterium, Xenorhabdus cabanillasi strain JM26.</title>
        <authorList>
            <person name="Gualtieri M."/>
            <person name="Ogier J.C."/>
            <person name="Pages S."/>
            <person name="Givaudan A."/>
            <person name="Gaudriault S."/>
        </authorList>
    </citation>
    <scope>NUCLEOTIDE SEQUENCE [LARGE SCALE GENOMIC DNA]</scope>
    <source>
        <strain evidence="1 2">JM26</strain>
    </source>
</reference>